<proteinExistence type="inferred from homology"/>
<protein>
    <submittedName>
        <fullName evidence="3">Putative Trypsin</fullName>
    </submittedName>
</protein>
<organism evidence="3 4">
    <name type="scientific">Prochlorococcus marinus str. MIT 9302</name>
    <dbReference type="NCBI Taxonomy" id="74545"/>
    <lineage>
        <taxon>Bacteria</taxon>
        <taxon>Bacillati</taxon>
        <taxon>Cyanobacteriota</taxon>
        <taxon>Cyanophyceae</taxon>
        <taxon>Synechococcales</taxon>
        <taxon>Prochlorococcaceae</taxon>
        <taxon>Prochlorococcus</taxon>
    </lineage>
</organism>
<evidence type="ECO:0000313" key="3">
    <source>
        <dbReference type="EMBL" id="KGF97133.1"/>
    </source>
</evidence>
<dbReference type="STRING" id="74545.EU96_1774"/>
<keyword evidence="1" id="KW-0560">Oxidoreductase</keyword>
<comment type="caution">
    <text evidence="3">The sequence shown here is derived from an EMBL/GenBank/DDBJ whole genome shotgun (WGS) entry which is preliminary data.</text>
</comment>
<dbReference type="AlphaFoldDB" id="A0A0A2A9N9"/>
<gene>
    <name evidence="3" type="ORF">EU96_1774</name>
</gene>
<reference evidence="4" key="1">
    <citation type="journal article" date="2014" name="Sci. Data">
        <title>Genomes of diverse isolates of the marine cyanobacterium Prochlorococcus.</title>
        <authorList>
            <person name="Biller S."/>
            <person name="Berube P."/>
            <person name="Thompson J."/>
            <person name="Kelly L."/>
            <person name="Roggensack S."/>
            <person name="Awad L."/>
            <person name="Roache-Johnson K."/>
            <person name="Ding H."/>
            <person name="Giovannoni S.J."/>
            <person name="Moore L.R."/>
            <person name="Chisholm S.W."/>
        </authorList>
    </citation>
    <scope>NUCLEOTIDE SEQUENCE [LARGE SCALE GENOMIC DNA]</scope>
    <source>
        <strain evidence="4">MIT 9302</strain>
    </source>
</reference>
<dbReference type="EMBL" id="JNAM01000011">
    <property type="protein sequence ID" value="KGF97133.1"/>
    <property type="molecule type" value="Genomic_DNA"/>
</dbReference>
<evidence type="ECO:0000259" key="2">
    <source>
        <dbReference type="PROSITE" id="PS51471"/>
    </source>
</evidence>
<evidence type="ECO:0000313" key="4">
    <source>
        <dbReference type="Proteomes" id="UP000030445"/>
    </source>
</evidence>
<keyword evidence="1" id="KW-0408">Iron</keyword>
<evidence type="ECO:0000256" key="1">
    <source>
        <dbReference type="RuleBase" id="RU003682"/>
    </source>
</evidence>
<keyword evidence="1" id="KW-0479">Metal-binding</keyword>
<dbReference type="eggNOG" id="COG3751">
    <property type="taxonomic scope" value="Bacteria"/>
</dbReference>
<dbReference type="GO" id="GO:0016491">
    <property type="term" value="F:oxidoreductase activity"/>
    <property type="evidence" value="ECO:0007669"/>
    <property type="project" value="UniProtKB-KW"/>
</dbReference>
<dbReference type="InterPro" id="IPR005123">
    <property type="entry name" value="Oxoglu/Fe-dep_dioxygenase_dom"/>
</dbReference>
<name>A0A0A2A9N9_PROMR</name>
<dbReference type="Pfam" id="PF13640">
    <property type="entry name" value="2OG-FeII_Oxy_3"/>
    <property type="match status" value="1"/>
</dbReference>
<dbReference type="Gene3D" id="2.60.120.620">
    <property type="entry name" value="q2cbj1_9rhob like domain"/>
    <property type="match status" value="1"/>
</dbReference>
<dbReference type="PROSITE" id="PS51471">
    <property type="entry name" value="FE2OG_OXY"/>
    <property type="match status" value="1"/>
</dbReference>
<feature type="domain" description="Fe2OG dioxygenase" evidence="2">
    <location>
        <begin position="116"/>
        <end position="213"/>
    </location>
</feature>
<dbReference type="Proteomes" id="UP000030445">
    <property type="component" value="Unassembled WGS sequence"/>
</dbReference>
<comment type="similarity">
    <text evidence="1">Belongs to the iron/ascorbate-dependent oxidoreductase family.</text>
</comment>
<dbReference type="GO" id="GO:0046872">
    <property type="term" value="F:metal ion binding"/>
    <property type="evidence" value="ECO:0007669"/>
    <property type="project" value="UniProtKB-KW"/>
</dbReference>
<dbReference type="InterPro" id="IPR044862">
    <property type="entry name" value="Pro_4_hyd_alph_FE2OG_OXY"/>
</dbReference>
<sequence>MIDIRYKIGGIKPSFLMELIGRYKNSGFEAVADGVISFFDRRKDLHTNGIAFGQNISLNSDPYKVSTDISLVSIDRSDPEAFAISEVIIRGVNAGLKKYLEDRPLLKECCPEQSLFVNPIFNLQCYAPGEGFKKWHCDWTISNESTEPVHRVLAWILYCNDVTSGGTEFYWQNHHEKAERGKLIIFPAGISHIHRGRVNHTDFKTIATGWINAGNLETYISRLANS</sequence>
<accession>A0A0A2A9N9</accession>